<dbReference type="EMBL" id="QRYW01000001">
    <property type="protein sequence ID" value="RGV30614.1"/>
    <property type="molecule type" value="Genomic_DNA"/>
</dbReference>
<evidence type="ECO:0000313" key="1">
    <source>
        <dbReference type="EMBL" id="RGV30614.1"/>
    </source>
</evidence>
<dbReference type="AlphaFoldDB" id="A0A412WTU4"/>
<gene>
    <name evidence="1" type="ORF">DWW24_00655</name>
</gene>
<dbReference type="Proteomes" id="UP000283426">
    <property type="component" value="Unassembled WGS sequence"/>
</dbReference>
<sequence length="235" mass="26662">MVLLLLPKFDSGRDLLYNLLKQNVMAKSENVIRGRIGNMIFYRVRGVTRIRSVPLSAVRPDALKCRTARLRLIAAVRFYQRLQDTRLRDIWRMAAKDTAMNGYNLFVKQNIHVFNERTLFDPARLLLVSGTLPPMNCLELAEQTGRRIVLTWKNSLEPAGVRATDRVGVVALCEGKMYSPLWLDKAVSYRQEQRVAVELEGLPAGTVHLYCFFVSADGTAYSPGSYLCIHLKSDV</sequence>
<evidence type="ECO:0000313" key="2">
    <source>
        <dbReference type="Proteomes" id="UP000283426"/>
    </source>
</evidence>
<dbReference type="InterPro" id="IPR046233">
    <property type="entry name" value="DUF6266"/>
</dbReference>
<dbReference type="Pfam" id="PF19781">
    <property type="entry name" value="DUF6266"/>
    <property type="match status" value="1"/>
</dbReference>
<comment type="caution">
    <text evidence="1">The sequence shown here is derived from an EMBL/GenBank/DDBJ whole genome shotgun (WGS) entry which is preliminary data.</text>
</comment>
<protein>
    <submittedName>
        <fullName evidence="1">Uncharacterized protein</fullName>
    </submittedName>
</protein>
<proteinExistence type="predicted"/>
<reference evidence="1 2" key="1">
    <citation type="submission" date="2018-08" db="EMBL/GenBank/DDBJ databases">
        <title>A genome reference for cultivated species of the human gut microbiota.</title>
        <authorList>
            <person name="Zou Y."/>
            <person name="Xue W."/>
            <person name="Luo G."/>
        </authorList>
    </citation>
    <scope>NUCLEOTIDE SEQUENCE [LARGE SCALE GENOMIC DNA]</scope>
    <source>
        <strain evidence="1 2">AF14-6AC</strain>
    </source>
</reference>
<organism evidence="1 2">
    <name type="scientific">Odoribacter splanchnicus</name>
    <dbReference type="NCBI Taxonomy" id="28118"/>
    <lineage>
        <taxon>Bacteria</taxon>
        <taxon>Pseudomonadati</taxon>
        <taxon>Bacteroidota</taxon>
        <taxon>Bacteroidia</taxon>
        <taxon>Bacteroidales</taxon>
        <taxon>Odoribacteraceae</taxon>
        <taxon>Odoribacter</taxon>
    </lineage>
</organism>
<name>A0A412WTU4_9BACT</name>
<accession>A0A412WTU4</accession>